<evidence type="ECO:0000256" key="1">
    <source>
        <dbReference type="ARBA" id="ARBA00022603"/>
    </source>
</evidence>
<dbReference type="InterPro" id="IPR001678">
    <property type="entry name" value="MeTrfase_RsmB-F_NOP2_dom"/>
</dbReference>
<dbReference type="eggNOG" id="KOG1122">
    <property type="taxonomic scope" value="Eukaryota"/>
</dbReference>
<accession>A0A0L0DHL4</accession>
<gene>
    <name evidence="7" type="ORF">AMSG_07957</name>
</gene>
<keyword evidence="8" id="KW-1185">Reference proteome</keyword>
<dbReference type="InterPro" id="IPR015947">
    <property type="entry name" value="PUA-like_sf"/>
</dbReference>
<dbReference type="STRING" id="461836.A0A0L0DHL4"/>
<feature type="domain" description="SAM-dependent MTase RsmB/NOP-type" evidence="6">
    <location>
        <begin position="227"/>
        <end position="437"/>
    </location>
</feature>
<feature type="binding site" evidence="5">
    <location>
        <begin position="232"/>
        <end position="238"/>
    </location>
    <ligand>
        <name>S-adenosyl-L-methionine</name>
        <dbReference type="ChEBI" id="CHEBI:59789"/>
    </ligand>
</feature>
<dbReference type="OrthoDB" id="427002at2759"/>
<dbReference type="OMA" id="GYTEEWL"/>
<dbReference type="PRINTS" id="PR02008">
    <property type="entry name" value="RCMTFAMILY"/>
</dbReference>
<dbReference type="SUPFAM" id="SSF88697">
    <property type="entry name" value="PUA domain-like"/>
    <property type="match status" value="1"/>
</dbReference>
<dbReference type="PANTHER" id="PTHR22807:SF34">
    <property type="entry name" value="TRNA (CYTOSINE(72)-C(5))-METHYLTRANSFERASE NSUN6"/>
    <property type="match status" value="1"/>
</dbReference>
<keyword evidence="3 5" id="KW-0949">S-adenosyl-L-methionine</keyword>
<sequence>MAPKAVKVLLDAEVEAFLVEVFGAEYVTALLAIASSPPSHTTVRVNTSVCSVPDAQALLEAAVGEHGFDVAVHSAIPDVLVVRDAAAEKIIPAPEFGPVVVDRRCGESVLRGGHVYIPGVLRAAKWKKAGDPVSVFAELPNSDGPGRIEVFIGNGTIVLDWDALMEAKDARTGGLAVTMDAVVGPRAPSLHGLLSRELFAQNLPSTVVAHAALSGVALDDRTAAPLRVLDMCAAPGGKTSHIAQILASSPRGGHVWACERAGRRVDRLRETIARLDLDAVCTVIKCDSAKLLKPRTGSSAQPDLALASFDVVLLDPQCSGLGLRPRFNETRINRAELSNMADYQAKLASVAAGMVAPGGVIVYSTCTIDPLENEGVIAGLLSDSPHLSLVPLPPHLCIAREGLSGQGLADPLAALVQRFDPVAHDSPAFFVAKLTAATTSAAAKA</sequence>
<dbReference type="CDD" id="cd02440">
    <property type="entry name" value="AdoMet_MTases"/>
    <property type="match status" value="1"/>
</dbReference>
<dbReference type="GO" id="GO:0008173">
    <property type="term" value="F:RNA methyltransferase activity"/>
    <property type="evidence" value="ECO:0007669"/>
    <property type="project" value="InterPro"/>
</dbReference>
<feature type="binding site" evidence="5">
    <location>
        <position position="259"/>
    </location>
    <ligand>
        <name>S-adenosyl-L-methionine</name>
        <dbReference type="ChEBI" id="CHEBI:59789"/>
    </ligand>
</feature>
<keyword evidence="1 5" id="KW-0489">Methyltransferase</keyword>
<feature type="binding site" evidence="5">
    <location>
        <position position="287"/>
    </location>
    <ligand>
        <name>S-adenosyl-L-methionine</name>
        <dbReference type="ChEBI" id="CHEBI:59789"/>
    </ligand>
</feature>
<dbReference type="InterPro" id="IPR002478">
    <property type="entry name" value="PUA"/>
</dbReference>
<dbReference type="Proteomes" id="UP000054408">
    <property type="component" value="Unassembled WGS sequence"/>
</dbReference>
<dbReference type="GO" id="GO:0001510">
    <property type="term" value="P:RNA methylation"/>
    <property type="evidence" value="ECO:0007669"/>
    <property type="project" value="InterPro"/>
</dbReference>
<protein>
    <submittedName>
        <fullName evidence="7">Nsun6 protein</fullName>
    </submittedName>
</protein>
<keyword evidence="4 5" id="KW-0694">RNA-binding</keyword>
<evidence type="ECO:0000313" key="7">
    <source>
        <dbReference type="EMBL" id="KNC51864.1"/>
    </source>
</evidence>
<keyword evidence="2 5" id="KW-0808">Transferase</keyword>
<dbReference type="PROSITE" id="PS50890">
    <property type="entry name" value="PUA"/>
    <property type="match status" value="1"/>
</dbReference>
<organism evidence="7 8">
    <name type="scientific">Thecamonas trahens ATCC 50062</name>
    <dbReference type="NCBI Taxonomy" id="461836"/>
    <lineage>
        <taxon>Eukaryota</taxon>
        <taxon>Apusozoa</taxon>
        <taxon>Apusomonadida</taxon>
        <taxon>Apusomonadidae</taxon>
        <taxon>Thecamonas</taxon>
    </lineage>
</organism>
<comment type="similarity">
    <text evidence="5">Belongs to the class I-like SAM-binding methyltransferase superfamily. RsmB/NOP family.</text>
</comment>
<dbReference type="PANTHER" id="PTHR22807">
    <property type="entry name" value="NOP2 YEAST -RELATED NOL1/NOP2/FMU SUN DOMAIN-CONTAINING"/>
    <property type="match status" value="1"/>
</dbReference>
<dbReference type="PROSITE" id="PS51686">
    <property type="entry name" value="SAM_MT_RSMB_NOP"/>
    <property type="match status" value="1"/>
</dbReference>
<dbReference type="SMART" id="SM00359">
    <property type="entry name" value="PUA"/>
    <property type="match status" value="1"/>
</dbReference>
<evidence type="ECO:0000256" key="5">
    <source>
        <dbReference type="PROSITE-ProRule" id="PRU01023"/>
    </source>
</evidence>
<dbReference type="Gene3D" id="3.40.50.150">
    <property type="entry name" value="Vaccinia Virus protein VP39"/>
    <property type="match status" value="1"/>
</dbReference>
<dbReference type="Pfam" id="PF01189">
    <property type="entry name" value="Methyltr_RsmB-F"/>
    <property type="match status" value="1"/>
</dbReference>
<dbReference type="RefSeq" id="XP_013755725.1">
    <property type="nucleotide sequence ID" value="XM_013900271.1"/>
</dbReference>
<feature type="active site" description="Nucleophile" evidence="5">
    <location>
        <position position="366"/>
    </location>
</feature>
<feature type="binding site" evidence="5">
    <location>
        <position position="315"/>
    </location>
    <ligand>
        <name>S-adenosyl-L-methionine</name>
        <dbReference type="ChEBI" id="CHEBI:59789"/>
    </ligand>
</feature>
<dbReference type="InterPro" id="IPR049560">
    <property type="entry name" value="MeTrfase_RsmB-F_NOP2_cat"/>
</dbReference>
<dbReference type="InterPro" id="IPR023267">
    <property type="entry name" value="RCMT"/>
</dbReference>
<dbReference type="AlphaFoldDB" id="A0A0L0DHL4"/>
<proteinExistence type="inferred from homology"/>
<name>A0A0L0DHL4_THETB</name>
<evidence type="ECO:0000313" key="8">
    <source>
        <dbReference type="Proteomes" id="UP000054408"/>
    </source>
</evidence>
<reference evidence="7 8" key="1">
    <citation type="submission" date="2010-05" db="EMBL/GenBank/DDBJ databases">
        <title>The Genome Sequence of Thecamonas trahens ATCC 50062.</title>
        <authorList>
            <consortium name="The Broad Institute Genome Sequencing Platform"/>
            <person name="Russ C."/>
            <person name="Cuomo C."/>
            <person name="Shea T."/>
            <person name="Young S.K."/>
            <person name="Zeng Q."/>
            <person name="Koehrsen M."/>
            <person name="Haas B."/>
            <person name="Borodovsky M."/>
            <person name="Guigo R."/>
            <person name="Alvarado L."/>
            <person name="Berlin A."/>
            <person name="Bochicchio J."/>
            <person name="Borenstein D."/>
            <person name="Chapman S."/>
            <person name="Chen Z."/>
            <person name="Freedman E."/>
            <person name="Gellesch M."/>
            <person name="Goldberg J."/>
            <person name="Griggs A."/>
            <person name="Gujja S."/>
            <person name="Heilman E."/>
            <person name="Heiman D."/>
            <person name="Hepburn T."/>
            <person name="Howarth C."/>
            <person name="Jen D."/>
            <person name="Larson L."/>
            <person name="Mehta T."/>
            <person name="Park D."/>
            <person name="Pearson M."/>
            <person name="Roberts A."/>
            <person name="Saif S."/>
            <person name="Shenoy N."/>
            <person name="Sisk P."/>
            <person name="Stolte C."/>
            <person name="Sykes S."/>
            <person name="Thomson T."/>
            <person name="Walk T."/>
            <person name="White J."/>
            <person name="Yandava C."/>
            <person name="Burger G."/>
            <person name="Gray M.W."/>
            <person name="Holland P.W.H."/>
            <person name="King N."/>
            <person name="Lang F.B.F."/>
            <person name="Roger A.J."/>
            <person name="Ruiz-Trillo I."/>
            <person name="Lander E."/>
            <person name="Nusbaum C."/>
        </authorList>
    </citation>
    <scope>NUCLEOTIDE SEQUENCE [LARGE SCALE GENOMIC DNA]</scope>
    <source>
        <strain evidence="7 8">ATCC 50062</strain>
    </source>
</reference>
<evidence type="ECO:0000259" key="6">
    <source>
        <dbReference type="PROSITE" id="PS51686"/>
    </source>
</evidence>
<evidence type="ECO:0000256" key="4">
    <source>
        <dbReference type="ARBA" id="ARBA00022884"/>
    </source>
</evidence>
<dbReference type="InterPro" id="IPR029063">
    <property type="entry name" value="SAM-dependent_MTases_sf"/>
</dbReference>
<dbReference type="SUPFAM" id="SSF53335">
    <property type="entry name" value="S-adenosyl-L-methionine-dependent methyltransferases"/>
    <property type="match status" value="1"/>
</dbReference>
<dbReference type="GO" id="GO:0003723">
    <property type="term" value="F:RNA binding"/>
    <property type="evidence" value="ECO:0007669"/>
    <property type="project" value="UniProtKB-UniRule"/>
</dbReference>
<evidence type="ECO:0000256" key="3">
    <source>
        <dbReference type="ARBA" id="ARBA00022691"/>
    </source>
</evidence>
<dbReference type="GeneID" id="25566761"/>
<evidence type="ECO:0000256" key="2">
    <source>
        <dbReference type="ARBA" id="ARBA00022679"/>
    </source>
</evidence>
<dbReference type="EMBL" id="GL349470">
    <property type="protein sequence ID" value="KNC51864.1"/>
    <property type="molecule type" value="Genomic_DNA"/>
</dbReference>